<evidence type="ECO:0000256" key="1">
    <source>
        <dbReference type="SAM" id="MobiDB-lite"/>
    </source>
</evidence>
<dbReference type="EnsemblMetazoa" id="ENSAATROPT002901">
    <property type="protein sequence ID" value="ENSAATROPP002786"/>
    <property type="gene ID" value="ENSAATROPG002294"/>
</dbReference>
<feature type="region of interest" description="Disordered" evidence="1">
    <location>
        <begin position="103"/>
        <end position="126"/>
    </location>
</feature>
<feature type="compositionally biased region" description="Polar residues" evidence="1">
    <location>
        <begin position="13"/>
        <end position="23"/>
    </location>
</feature>
<name>A0AAG5CV56_ANOAO</name>
<sequence>MQFLRNSLSLSFISNPQNQAQPATNGTTENGGTSGVPRRGDDEGKHPSPSPSVSTVSERTKYATVRSKVPLDLGSPPSAYSTPFQSPIITSRTFPVLSDAARALNDNGSNDTSNDGTGERGQERPSKVYFIEQGQLQTSYELPERPGNRGTRAADSGFVNSAFTNDSGATMINMSSTQPRFVNGYRSENQSRVQPTVMRNLATVIVTTSTQHSNPATSGLAHCNATIRIVIVPKAIKTAIRLK</sequence>
<protein>
    <submittedName>
        <fullName evidence="2">Uncharacterized protein</fullName>
    </submittedName>
</protein>
<feature type="compositionally biased region" description="Basic and acidic residues" evidence="1">
    <location>
        <begin position="117"/>
        <end position="126"/>
    </location>
</feature>
<reference evidence="2" key="1">
    <citation type="submission" date="2024-04" db="UniProtKB">
        <authorList>
            <consortium name="EnsemblMetazoa"/>
        </authorList>
    </citation>
    <scope>IDENTIFICATION</scope>
    <source>
        <strain evidence="2">EBRO</strain>
    </source>
</reference>
<feature type="compositionally biased region" description="Low complexity" evidence="1">
    <location>
        <begin position="105"/>
        <end position="116"/>
    </location>
</feature>
<keyword evidence="3" id="KW-1185">Reference proteome</keyword>
<evidence type="ECO:0000313" key="3">
    <source>
        <dbReference type="Proteomes" id="UP000075880"/>
    </source>
</evidence>
<accession>A0AAG5CV56</accession>
<proteinExistence type="predicted"/>
<organism evidence="2 3">
    <name type="scientific">Anopheles atroparvus</name>
    <name type="common">European mosquito</name>
    <dbReference type="NCBI Taxonomy" id="41427"/>
    <lineage>
        <taxon>Eukaryota</taxon>
        <taxon>Metazoa</taxon>
        <taxon>Ecdysozoa</taxon>
        <taxon>Arthropoda</taxon>
        <taxon>Hexapoda</taxon>
        <taxon>Insecta</taxon>
        <taxon>Pterygota</taxon>
        <taxon>Neoptera</taxon>
        <taxon>Endopterygota</taxon>
        <taxon>Diptera</taxon>
        <taxon>Nematocera</taxon>
        <taxon>Culicoidea</taxon>
        <taxon>Culicidae</taxon>
        <taxon>Anophelinae</taxon>
        <taxon>Anopheles</taxon>
    </lineage>
</organism>
<dbReference type="Proteomes" id="UP000075880">
    <property type="component" value="Unassembled WGS sequence"/>
</dbReference>
<dbReference type="AlphaFoldDB" id="A0AAG5CV56"/>
<feature type="region of interest" description="Disordered" evidence="1">
    <location>
        <begin position="13"/>
        <end position="61"/>
    </location>
</feature>
<evidence type="ECO:0000313" key="2">
    <source>
        <dbReference type="EnsemblMetazoa" id="ENSAATROPP002786"/>
    </source>
</evidence>